<gene>
    <name evidence="2" type="ORF">O181_004835</name>
</gene>
<dbReference type="Proteomes" id="UP000765509">
    <property type="component" value="Unassembled WGS sequence"/>
</dbReference>
<proteinExistence type="predicted"/>
<evidence type="ECO:0000256" key="1">
    <source>
        <dbReference type="SAM" id="MobiDB-lite"/>
    </source>
</evidence>
<reference evidence="2" key="1">
    <citation type="submission" date="2021-03" db="EMBL/GenBank/DDBJ databases">
        <title>Draft genome sequence of rust myrtle Austropuccinia psidii MF-1, a brazilian biotype.</title>
        <authorList>
            <person name="Quecine M.C."/>
            <person name="Pachon D.M.R."/>
            <person name="Bonatelli M.L."/>
            <person name="Correr F.H."/>
            <person name="Franceschini L.M."/>
            <person name="Leite T.F."/>
            <person name="Margarido G.R.A."/>
            <person name="Almeida C.A."/>
            <person name="Ferrarezi J.A."/>
            <person name="Labate C.A."/>
        </authorList>
    </citation>
    <scope>NUCLEOTIDE SEQUENCE</scope>
    <source>
        <strain evidence="2">MF-1</strain>
    </source>
</reference>
<evidence type="ECO:0000313" key="2">
    <source>
        <dbReference type="EMBL" id="MBW0465120.1"/>
    </source>
</evidence>
<feature type="region of interest" description="Disordered" evidence="1">
    <location>
        <begin position="1"/>
        <end position="96"/>
    </location>
</feature>
<sequence>MSSAARRSWDSLGPFWPNSNGATRGQGGSSSSPISRWVPNPKWSHLSTFFPRISEDPKKPKLAQGSKAPRFAIDCHTPQDSSHGLWKSPEATRHIQ</sequence>
<dbReference type="AlphaFoldDB" id="A0A9Q3BHT8"/>
<feature type="compositionally biased region" description="Polar residues" evidence="1">
    <location>
        <begin position="17"/>
        <end position="34"/>
    </location>
</feature>
<organism evidence="2 3">
    <name type="scientific">Austropuccinia psidii MF-1</name>
    <dbReference type="NCBI Taxonomy" id="1389203"/>
    <lineage>
        <taxon>Eukaryota</taxon>
        <taxon>Fungi</taxon>
        <taxon>Dikarya</taxon>
        <taxon>Basidiomycota</taxon>
        <taxon>Pucciniomycotina</taxon>
        <taxon>Pucciniomycetes</taxon>
        <taxon>Pucciniales</taxon>
        <taxon>Sphaerophragmiaceae</taxon>
        <taxon>Austropuccinia</taxon>
    </lineage>
</organism>
<keyword evidence="3" id="KW-1185">Reference proteome</keyword>
<evidence type="ECO:0000313" key="3">
    <source>
        <dbReference type="Proteomes" id="UP000765509"/>
    </source>
</evidence>
<protein>
    <submittedName>
        <fullName evidence="2">Uncharacterized protein</fullName>
    </submittedName>
</protein>
<accession>A0A9Q3BHT8</accession>
<dbReference type="EMBL" id="AVOT02000960">
    <property type="protein sequence ID" value="MBW0465120.1"/>
    <property type="molecule type" value="Genomic_DNA"/>
</dbReference>
<name>A0A9Q3BHT8_9BASI</name>
<comment type="caution">
    <text evidence="2">The sequence shown here is derived from an EMBL/GenBank/DDBJ whole genome shotgun (WGS) entry which is preliminary data.</text>
</comment>